<dbReference type="InterPro" id="IPR015798">
    <property type="entry name" value="Cu_amine_oxidase_C"/>
</dbReference>
<dbReference type="PRINTS" id="PR00766">
    <property type="entry name" value="CUDAOXIDASE"/>
</dbReference>
<organism evidence="14">
    <name type="scientific">Grosmannia clavigera (strain kw1407 / UAMH 11150)</name>
    <name type="common">Blue stain fungus</name>
    <name type="synonym">Graphiocladiella clavigera</name>
    <dbReference type="NCBI Taxonomy" id="655863"/>
    <lineage>
        <taxon>Eukaryota</taxon>
        <taxon>Fungi</taxon>
        <taxon>Dikarya</taxon>
        <taxon>Ascomycota</taxon>
        <taxon>Pezizomycotina</taxon>
        <taxon>Sordariomycetes</taxon>
        <taxon>Sordariomycetidae</taxon>
        <taxon>Ophiostomatales</taxon>
        <taxon>Ophiostomataceae</taxon>
        <taxon>Leptographium</taxon>
    </lineage>
</organism>
<dbReference type="PANTHER" id="PTHR10638:SF20">
    <property type="entry name" value="AMINE OXIDASE"/>
    <property type="match status" value="1"/>
</dbReference>
<evidence type="ECO:0000256" key="2">
    <source>
        <dbReference type="ARBA" id="ARBA00007983"/>
    </source>
</evidence>
<dbReference type="FunFam" id="2.70.98.20:FF:000002">
    <property type="entry name" value="Amine oxidase"/>
    <property type="match status" value="1"/>
</dbReference>
<feature type="active site" description="Proton acceptor" evidence="7">
    <location>
        <position position="419"/>
    </location>
</feature>
<dbReference type="InterPro" id="IPR016182">
    <property type="entry name" value="Cu_amine_oxidase_N-reg"/>
</dbReference>
<evidence type="ECO:0000259" key="11">
    <source>
        <dbReference type="Pfam" id="PF01179"/>
    </source>
</evidence>
<dbReference type="SUPFAM" id="SSF54416">
    <property type="entry name" value="Amine oxidase N-terminal region"/>
    <property type="match status" value="2"/>
</dbReference>
<dbReference type="STRING" id="655863.F0XAU2"/>
<dbReference type="EMBL" id="GL629735">
    <property type="protein sequence ID" value="EFX05707.1"/>
    <property type="molecule type" value="Genomic_DNA"/>
</dbReference>
<keyword evidence="4 7" id="KW-0801">TPQ</keyword>
<dbReference type="GO" id="GO:0009308">
    <property type="term" value="P:amine metabolic process"/>
    <property type="evidence" value="ECO:0007669"/>
    <property type="project" value="UniProtKB-UniRule"/>
</dbReference>
<dbReference type="InterPro" id="IPR015328">
    <property type="entry name" value="DUF1965"/>
</dbReference>
<comment type="similarity">
    <text evidence="2 9">Belongs to the copper/topaquinone oxidase family.</text>
</comment>
<evidence type="ECO:0000256" key="6">
    <source>
        <dbReference type="ARBA" id="ARBA00023008"/>
    </source>
</evidence>
<dbReference type="eggNOG" id="KOG1186">
    <property type="taxonomic scope" value="Eukaryota"/>
</dbReference>
<dbReference type="FunFam" id="3.10.450.40:FF:000018">
    <property type="entry name" value="Amine oxidase"/>
    <property type="match status" value="1"/>
</dbReference>
<dbReference type="HOGENOM" id="CLU_015739_0_0_1"/>
<dbReference type="GO" id="GO:0005507">
    <property type="term" value="F:copper ion binding"/>
    <property type="evidence" value="ECO:0007669"/>
    <property type="project" value="InterPro"/>
</dbReference>
<dbReference type="OrthoDB" id="3341590at2759"/>
<evidence type="ECO:0000256" key="1">
    <source>
        <dbReference type="ARBA" id="ARBA00001935"/>
    </source>
</evidence>
<dbReference type="GO" id="GO:0008131">
    <property type="term" value="F:primary methylamine oxidase activity"/>
    <property type="evidence" value="ECO:0007669"/>
    <property type="project" value="InterPro"/>
</dbReference>
<comment type="PTM">
    <text evidence="8 9">Topaquinone (TPQ) is generated by copper-dependent autoxidation of a specific tyrosyl residue.</text>
</comment>
<feature type="signal peptide" evidence="10">
    <location>
        <begin position="1"/>
        <end position="28"/>
    </location>
</feature>
<dbReference type="Pfam" id="PF01179">
    <property type="entry name" value="Cu_amine_oxid"/>
    <property type="match status" value="1"/>
</dbReference>
<reference evidence="13 14" key="1">
    <citation type="journal article" date="2011" name="Proc. Natl. Acad. Sci. U.S.A.">
        <title>Genome and transcriptome analyses of the mountain pine beetle-fungal symbiont Grosmannia clavigera, a lodgepole pine pathogen.</title>
        <authorList>
            <person name="DiGuistini S."/>
            <person name="Wang Y."/>
            <person name="Liao N.Y."/>
            <person name="Taylor G."/>
            <person name="Tanguay P."/>
            <person name="Feau N."/>
            <person name="Henrissat B."/>
            <person name="Chan S.K."/>
            <person name="Hesse-Orce U."/>
            <person name="Alamouti S.M."/>
            <person name="Tsui C.K.M."/>
            <person name="Docking R.T."/>
            <person name="Levasseur A."/>
            <person name="Haridas S."/>
            <person name="Robertson G."/>
            <person name="Birol I."/>
            <person name="Holt R.A."/>
            <person name="Marra M.A."/>
            <person name="Hamelin R.C."/>
            <person name="Hirst M."/>
            <person name="Jones S.J.M."/>
            <person name="Bohlmann J."/>
            <person name="Breuil C."/>
        </authorList>
    </citation>
    <scope>NUCLEOTIDE SEQUENCE [LARGE SCALE GENOMIC DNA]</scope>
    <source>
        <strain evidence="14">kw1407 / UAMH 11150</strain>
    </source>
</reference>
<comment type="cofactor">
    <cofactor evidence="9">
        <name>Cu cation</name>
        <dbReference type="ChEBI" id="CHEBI:23378"/>
    </cofactor>
    <text evidence="9">Contains 1 topaquinone per subunit.</text>
</comment>
<keyword evidence="10" id="KW-0732">Signal</keyword>
<evidence type="ECO:0000313" key="13">
    <source>
        <dbReference type="EMBL" id="EFX05707.1"/>
    </source>
</evidence>
<feature type="modified residue" description="2',4',5'-topaquinone" evidence="8">
    <location>
        <position position="500"/>
    </location>
</feature>
<feature type="active site" description="Schiff-base intermediate with substrate; via topaquinone" evidence="7">
    <location>
        <position position="500"/>
    </location>
</feature>
<accession>F0XAU2</accession>
<evidence type="ECO:0000256" key="10">
    <source>
        <dbReference type="SAM" id="SignalP"/>
    </source>
</evidence>
<dbReference type="GO" id="GO:0048038">
    <property type="term" value="F:quinone binding"/>
    <property type="evidence" value="ECO:0007669"/>
    <property type="project" value="InterPro"/>
</dbReference>
<dbReference type="PANTHER" id="PTHR10638">
    <property type="entry name" value="COPPER AMINE OXIDASE"/>
    <property type="match status" value="1"/>
</dbReference>
<dbReference type="InParanoid" id="F0XAU2"/>
<dbReference type="GeneID" id="25976913"/>
<dbReference type="FunFam" id="3.10.450.40:FF:000028">
    <property type="entry name" value="Amine oxidase"/>
    <property type="match status" value="1"/>
</dbReference>
<dbReference type="SUPFAM" id="SSF49998">
    <property type="entry name" value="Amine oxidase catalytic domain"/>
    <property type="match status" value="1"/>
</dbReference>
<feature type="domain" description="DUF1965" evidence="12">
    <location>
        <begin position="267"/>
        <end position="334"/>
    </location>
</feature>
<dbReference type="AlphaFoldDB" id="F0XAU2"/>
<feature type="chain" id="PRO_5003261994" description="Amine oxidase" evidence="10">
    <location>
        <begin position="29"/>
        <end position="813"/>
    </location>
</feature>
<dbReference type="Gene3D" id="3.10.450.40">
    <property type="match status" value="2"/>
</dbReference>
<protein>
    <recommendedName>
        <fullName evidence="9">Amine oxidase</fullName>
        <ecNumber evidence="9">1.4.3.-</ecNumber>
    </recommendedName>
</protein>
<evidence type="ECO:0000256" key="9">
    <source>
        <dbReference type="RuleBase" id="RU000672"/>
    </source>
</evidence>
<evidence type="ECO:0000256" key="4">
    <source>
        <dbReference type="ARBA" id="ARBA00022772"/>
    </source>
</evidence>
<proteinExistence type="inferred from homology"/>
<dbReference type="EC" id="1.4.3.-" evidence="9"/>
<evidence type="ECO:0000256" key="3">
    <source>
        <dbReference type="ARBA" id="ARBA00022723"/>
    </source>
</evidence>
<gene>
    <name evidence="13" type="ORF">CMQ_3776</name>
</gene>
<dbReference type="Proteomes" id="UP000007796">
    <property type="component" value="Unassembled WGS sequence"/>
</dbReference>
<keyword evidence="5 9" id="KW-0560">Oxidoreductase</keyword>
<evidence type="ECO:0000259" key="12">
    <source>
        <dbReference type="Pfam" id="PF09248"/>
    </source>
</evidence>
<dbReference type="PROSITE" id="PS51257">
    <property type="entry name" value="PROKAR_LIPOPROTEIN"/>
    <property type="match status" value="1"/>
</dbReference>
<comment type="cofactor">
    <cofactor evidence="1">
        <name>Cu cation</name>
        <dbReference type="ChEBI" id="CHEBI:23378"/>
    </cofactor>
</comment>
<dbReference type="Pfam" id="PF09248">
    <property type="entry name" value="DUF1965"/>
    <property type="match status" value="1"/>
</dbReference>
<dbReference type="Gene3D" id="2.70.98.20">
    <property type="entry name" value="Copper amine oxidase, catalytic domain"/>
    <property type="match status" value="1"/>
</dbReference>
<evidence type="ECO:0000256" key="8">
    <source>
        <dbReference type="PIRSR" id="PIRSR600269-51"/>
    </source>
</evidence>
<evidence type="ECO:0000256" key="7">
    <source>
        <dbReference type="PIRSR" id="PIRSR600269-50"/>
    </source>
</evidence>
<keyword evidence="3 9" id="KW-0479">Metal-binding</keyword>
<dbReference type="InterPro" id="IPR036460">
    <property type="entry name" value="Cu_amine_oxidase_C_sf"/>
</dbReference>
<dbReference type="RefSeq" id="XP_014175189.1">
    <property type="nucleotide sequence ID" value="XM_014319714.1"/>
</dbReference>
<keyword evidence="6 9" id="KW-0186">Copper</keyword>
<feature type="domain" description="Copper amine oxidase catalytic" evidence="11">
    <location>
        <begin position="345"/>
        <end position="745"/>
    </location>
</feature>
<evidence type="ECO:0000313" key="14">
    <source>
        <dbReference type="Proteomes" id="UP000007796"/>
    </source>
</evidence>
<sequence length="813" mass="90732">MKLSSPISAGALASCALVLGLFAQDVVALPSPKSSWVRKGRSRKAMADILNGKTKGKRSGLWQDACANSTASVVTAPKANVWSSLTDVEASSVVAWLFAQPELNLTVAENATEWDNTLLLVELMPPNKTDAVAYLDGNATAPVRYVHAVLDNRASESATYQDILVGPLPLDNATASWEPLTYVYNKEGGDGKVRNLDADDDTTDSAWLYPIGASIADITLDLWNATAMGLDNDTLDIWGIDPLWQDDGRVTRWDTFWMDTTDEFDSGTLLPLGLYFKSDVTGRDPSQWKLEGWLYNDIFYPTTEAFRAAYWSEGFVKLGANVEGAWGHTDQTGPVRPLDTLYPPTTIAPAGSRFSVDEEEKYVEWMGFSFYISFRRDTGMALHDIRYNGERILFELGLQEALAHYAGNDPVQSGTAYLDSYYGFGPYAFELVPGYDCPAYSTFLNSSFYVSETTHTHVNSICLFEYDADFPIQRHSTSEYVSVTKNTYFAVRSVSTVGNYDYAFTYSFFRDGSIAVEVRASGYIQAAYWAHNQDYGFRIHDALSGSMHDHVLNFKADFDILGTANSIQLVNQVPVTKFYPWSGGKPRNTMTLERSFVQSEDEGRFNWADNNAAQVLVVNQNVTNDFGEYRGYRILPYTGTAHLTVTDSSNLVNAAHWAEFDVQVTRQKDTEPRSAYAYNTQDVNDPPLNFAKFFDGESLLQEDLVVWLNLGMHHIPHTGDLPNTVTTTAHSGIQFMPSNYFSLDASRESVSQVRINYDSGKVTSVNTFGQKDNNCSLDFEPVEPDLYSYTGDVVIRKFPFDPNQPYYETDSIE</sequence>
<name>F0XAU2_GROCL</name>
<dbReference type="GO" id="GO:0005886">
    <property type="term" value="C:plasma membrane"/>
    <property type="evidence" value="ECO:0007669"/>
    <property type="project" value="TreeGrafter"/>
</dbReference>
<evidence type="ECO:0000256" key="5">
    <source>
        <dbReference type="ARBA" id="ARBA00023002"/>
    </source>
</evidence>
<dbReference type="InterPro" id="IPR000269">
    <property type="entry name" value="Cu_amine_oxidase"/>
</dbReference>
<keyword evidence="14" id="KW-1185">Reference proteome</keyword>